<feature type="domain" description="DUF4935" evidence="1">
    <location>
        <begin position="10"/>
        <end position="194"/>
    </location>
</feature>
<dbReference type="RefSeq" id="WP_353930576.1">
    <property type="nucleotide sequence ID" value="NZ_CP150886.1"/>
</dbReference>
<sequence length="390" mass="44808">MEIKPPPRLVTLDTQVFNSYNFHYNSKPFQTLVKLSQEEKIRLLLTSVTLNELRAHIIEGAKLASEAVKTGINNLDHTRSKPPKGKEKIKISKNSDLLYEFKKKVQELVPNFEQIKHELLDKLEIFLQETDFQKIEVDQVSVVDIFENYFSGNPPFGEGKKKSEFPDAFALLALKKEAKDRNKIIYVVSGDSDWEKFCSSSEDLCWIGNLDELLENIIRETDSDEVDVCYELYRDKENEIERYIEDKFSDLDFSIDLSGSSLIEWGSEEIEVNVNSVHIINSSLVEIDDSDLDQPSVVFELEAEVNYDANVSYESLEYAIYDREDGMYYGGETIDTVFTQSVKLNVEVMLTLSRDKDYSLCDADVEDITIDPNNTLGEIVIDTGFKDDYY</sequence>
<evidence type="ECO:0000313" key="3">
    <source>
        <dbReference type="Proteomes" id="UP001483337"/>
    </source>
</evidence>
<proteinExistence type="predicted"/>
<dbReference type="Proteomes" id="UP001483337">
    <property type="component" value="Chromosome"/>
</dbReference>
<reference evidence="2 3" key="1">
    <citation type="submission" date="2024-04" db="EMBL/GenBank/DDBJ databases">
        <title>Okeanomitos corallinicola gen. &amp; sp. nov. (Nostocales, Cyanobacteria), a new toxic marine heterocyst-forming cyanobacterium from a coral reef.</title>
        <authorList>
            <person name="Li H."/>
            <person name="Li R."/>
            <person name="Kang J."/>
            <person name="Hii K.S."/>
            <person name="Mohamed H.F."/>
            <person name="Xu X."/>
            <person name="Luo Z."/>
        </authorList>
    </citation>
    <scope>NUCLEOTIDE SEQUENCE [LARGE SCALE GENOMIC DNA]</scope>
    <source>
        <strain evidence="2 3">TIOX110</strain>
    </source>
</reference>
<evidence type="ECO:0000313" key="2">
    <source>
        <dbReference type="EMBL" id="WZB87664.1"/>
    </source>
</evidence>
<accession>A0ABZ2UQL3</accession>
<dbReference type="EMBL" id="CP150886">
    <property type="protein sequence ID" value="WZB87664.1"/>
    <property type="molecule type" value="Genomic_DNA"/>
</dbReference>
<dbReference type="Pfam" id="PF16289">
    <property type="entry name" value="PIN_12"/>
    <property type="match status" value="1"/>
</dbReference>
<gene>
    <name evidence="2" type="ORF">WJM97_20280</name>
</gene>
<protein>
    <submittedName>
        <fullName evidence="2">PIN domain-containing protein</fullName>
    </submittedName>
</protein>
<keyword evidence="3" id="KW-1185">Reference proteome</keyword>
<dbReference type="InterPro" id="IPR032557">
    <property type="entry name" value="DUF4935"/>
</dbReference>
<name>A0ABZ2UQL3_9CYAN</name>
<organism evidence="2 3">
    <name type="scientific">Okeanomitos corallinicola TIOX110</name>
    <dbReference type="NCBI Taxonomy" id="3133117"/>
    <lineage>
        <taxon>Bacteria</taxon>
        <taxon>Bacillati</taxon>
        <taxon>Cyanobacteriota</taxon>
        <taxon>Cyanophyceae</taxon>
        <taxon>Nostocales</taxon>
        <taxon>Aphanizomenonaceae</taxon>
        <taxon>Okeanomitos</taxon>
    </lineage>
</organism>
<evidence type="ECO:0000259" key="1">
    <source>
        <dbReference type="Pfam" id="PF16289"/>
    </source>
</evidence>